<dbReference type="InterPro" id="IPR010963">
    <property type="entry name" value="PHA_synth_I"/>
</dbReference>
<feature type="domain" description="Poly-beta-hydroxybutyrate polymerase N-terminal" evidence="6">
    <location>
        <begin position="122"/>
        <end position="293"/>
    </location>
</feature>
<name>A0A0U1NJH9_9RHOB</name>
<accession>A0A0U1NJH9</accession>
<evidence type="ECO:0000256" key="2">
    <source>
        <dbReference type="ARBA" id="ARBA00022490"/>
    </source>
</evidence>
<sequence length="611" mass="67733">MTTKETSISGGPSETIDRPNDLLVGGHSTKLAQNLSKVEELSKRLTAAVQHKRQVNPSLEGPGQDLMLKAAASFWSEAVRDPSKLFEQQVAFWGKSMAHFVEAQSALAAGKLEAPADETPSDGRFSNPLWQSHPYFNFIKQQYMMNAQAMSDAVDALDGLAPEDRKRVSYFTQQIVDMMAPTNFLQTNPDALERAVETDGASLVQGLENLVRDIEANDGDLLVTLADKNAFTVGENLGTSQGKVVFRNRMFELIQYTPTTDEVHETPLIIFPPWINKFYILDLKEQNSLIKWIVDQGFTLFVVSWVNPDDSYADVGMEEYVESGYLTAIEQVKQICDVKSVNAVGYCIAGTTLSLTLSLLKKRGDTSVNAASFFTTLTDFSDRGEVGVFLNDDFVDGIEYQCSKDGILDSYYMSRTFSYLRSNDLIYRPAIRSYMLGEAPPAFDLLYWNGDSTNLPGKMAIQYLRGLCQRDEFASTGFELLGETLHISDVTVPVCAIACETDHIAAWKSSYAGIQKMGSTDKTFILSQSGHIAGIINPVSRNKYGHYLNPDMSGTAEAWQEAAEFTPKSSWWPTWGDWLATRSGKMCKARMPGEATHKVICDAPGTYVLPK</sequence>
<keyword evidence="2" id="KW-0963">Cytoplasm</keyword>
<dbReference type="RefSeq" id="WP_082136627.1">
    <property type="nucleotide sequence ID" value="NZ_CBFHGK010000010.1"/>
</dbReference>
<dbReference type="PANTHER" id="PTHR36837">
    <property type="entry name" value="POLY(3-HYDROXYALKANOATE) POLYMERASE SUBUNIT PHAC"/>
    <property type="match status" value="1"/>
</dbReference>
<protein>
    <submittedName>
        <fullName evidence="7">Poly-beta-hydroxybutyrate polymerase</fullName>
        <ecNumber evidence="7">2.3.1.-</ecNumber>
    </submittedName>
</protein>
<evidence type="ECO:0000313" key="7">
    <source>
        <dbReference type="EMBL" id="CRK74871.1"/>
    </source>
</evidence>
<dbReference type="Pfam" id="PF07167">
    <property type="entry name" value="PhaC_N"/>
    <property type="match status" value="1"/>
</dbReference>
<gene>
    <name evidence="7" type="primary">phbC</name>
    <name evidence="7" type="ORF">NIG5292_00910</name>
</gene>
<dbReference type="GO" id="GO:0016746">
    <property type="term" value="F:acyltransferase activity"/>
    <property type="evidence" value="ECO:0007669"/>
    <property type="project" value="UniProtKB-KW"/>
</dbReference>
<dbReference type="InterPro" id="IPR051321">
    <property type="entry name" value="PHA/PHB_synthase"/>
</dbReference>
<evidence type="ECO:0000256" key="4">
    <source>
        <dbReference type="ARBA" id="ARBA00023315"/>
    </source>
</evidence>
<proteinExistence type="predicted"/>
<keyword evidence="3 7" id="KW-0808">Transferase</keyword>
<evidence type="ECO:0000313" key="8">
    <source>
        <dbReference type="Proteomes" id="UP000048949"/>
    </source>
</evidence>
<organism evidence="7 8">
    <name type="scientific">Nereida ignava</name>
    <dbReference type="NCBI Taxonomy" id="282199"/>
    <lineage>
        <taxon>Bacteria</taxon>
        <taxon>Pseudomonadati</taxon>
        <taxon>Pseudomonadota</taxon>
        <taxon>Alphaproteobacteria</taxon>
        <taxon>Rhodobacterales</taxon>
        <taxon>Roseobacteraceae</taxon>
        <taxon>Nereida</taxon>
    </lineage>
</organism>
<dbReference type="EMBL" id="CVQV01000004">
    <property type="protein sequence ID" value="CRK74871.1"/>
    <property type="molecule type" value="Genomic_DNA"/>
</dbReference>
<dbReference type="EC" id="2.3.1.-" evidence="7"/>
<dbReference type="InterPro" id="IPR010941">
    <property type="entry name" value="PhaC_N"/>
</dbReference>
<dbReference type="STRING" id="282199.GCA_001049735_00910"/>
<dbReference type="PANTHER" id="PTHR36837:SF5">
    <property type="entry name" value="POLY-3-HYDROXYBUTYRATE SYNTHASE"/>
    <property type="match status" value="1"/>
</dbReference>
<keyword evidence="8" id="KW-1185">Reference proteome</keyword>
<keyword evidence="4 7" id="KW-0012">Acyltransferase</keyword>
<reference evidence="7 8" key="1">
    <citation type="submission" date="2015-04" db="EMBL/GenBank/DDBJ databases">
        <authorList>
            <person name="Syromyatnikov M.Y."/>
            <person name="Popov V.N."/>
        </authorList>
    </citation>
    <scope>NUCLEOTIDE SEQUENCE [LARGE SCALE GENOMIC DNA]</scope>
    <source>
        <strain evidence="7 8">CECT 5292</strain>
    </source>
</reference>
<dbReference type="AlphaFoldDB" id="A0A0U1NJH9"/>
<dbReference type="GO" id="GO:0042619">
    <property type="term" value="P:poly-hydroxybutyrate biosynthetic process"/>
    <property type="evidence" value="ECO:0007669"/>
    <property type="project" value="InterPro"/>
</dbReference>
<feature type="compositionally biased region" description="Polar residues" evidence="5">
    <location>
        <begin position="1"/>
        <end position="12"/>
    </location>
</feature>
<evidence type="ECO:0000256" key="1">
    <source>
        <dbReference type="ARBA" id="ARBA00004496"/>
    </source>
</evidence>
<feature type="region of interest" description="Disordered" evidence="5">
    <location>
        <begin position="1"/>
        <end position="23"/>
    </location>
</feature>
<dbReference type="Proteomes" id="UP000048949">
    <property type="component" value="Unassembled WGS sequence"/>
</dbReference>
<dbReference type="SUPFAM" id="SSF53474">
    <property type="entry name" value="alpha/beta-Hydrolases"/>
    <property type="match status" value="1"/>
</dbReference>
<evidence type="ECO:0000256" key="3">
    <source>
        <dbReference type="ARBA" id="ARBA00022679"/>
    </source>
</evidence>
<evidence type="ECO:0000259" key="6">
    <source>
        <dbReference type="Pfam" id="PF07167"/>
    </source>
</evidence>
<comment type="subcellular location">
    <subcellularLocation>
        <location evidence="1">Cytoplasm</location>
    </subcellularLocation>
</comment>
<evidence type="ECO:0000256" key="5">
    <source>
        <dbReference type="SAM" id="MobiDB-lite"/>
    </source>
</evidence>
<dbReference type="InterPro" id="IPR029058">
    <property type="entry name" value="AB_hydrolase_fold"/>
</dbReference>
<dbReference type="NCBIfam" id="TIGR01838">
    <property type="entry name" value="PHA_synth_I"/>
    <property type="match status" value="1"/>
</dbReference>
<dbReference type="OrthoDB" id="7208816at2"/>
<dbReference type="GO" id="GO:0005737">
    <property type="term" value="C:cytoplasm"/>
    <property type="evidence" value="ECO:0007669"/>
    <property type="project" value="UniProtKB-SubCell"/>
</dbReference>